<gene>
    <name evidence="6" type="ORF">HKI81_09315</name>
</gene>
<dbReference type="EMBL" id="JABEQB010000027">
    <property type="protein sequence ID" value="NNG67406.1"/>
    <property type="molecule type" value="Genomic_DNA"/>
</dbReference>
<organism evidence="6 7">
    <name type="scientific">Caldanaerobacter subterraneus</name>
    <dbReference type="NCBI Taxonomy" id="911092"/>
    <lineage>
        <taxon>Bacteria</taxon>
        <taxon>Bacillati</taxon>
        <taxon>Bacillota</taxon>
        <taxon>Clostridia</taxon>
        <taxon>Thermoanaerobacterales</taxon>
        <taxon>Thermoanaerobacteraceae</taxon>
        <taxon>Caldanaerobacter</taxon>
    </lineage>
</organism>
<reference evidence="6 7" key="1">
    <citation type="submission" date="2020-04" db="EMBL/GenBank/DDBJ databases">
        <title>Draft genome sequence of Caldanaerobacter sunterraneus. strain 1523vc isolated from Griffin hot spring, Kamchatka, Russia.</title>
        <authorList>
            <person name="Toshchakov S.V."/>
            <person name="Podosokorskaya O.A."/>
            <person name="Kublanov I.V."/>
            <person name="Korzhenkov A."/>
            <person name="Patrushev M.V."/>
        </authorList>
    </citation>
    <scope>NUCLEOTIDE SEQUENCE [LARGE SCALE GENOMIC DNA]</scope>
    <source>
        <strain evidence="6 7">1523vc</strain>
    </source>
</reference>
<dbReference type="InterPro" id="IPR036724">
    <property type="entry name" value="Cobalamin-bd_sf"/>
</dbReference>
<evidence type="ECO:0000313" key="6">
    <source>
        <dbReference type="EMBL" id="NNG67406.1"/>
    </source>
</evidence>
<accession>A0A7Y2PN64</accession>
<comment type="caution">
    <text evidence="6">The sequence shown here is derived from an EMBL/GenBank/DDBJ whole genome shotgun (WGS) entry which is preliminary data.</text>
</comment>
<dbReference type="Proteomes" id="UP000529861">
    <property type="component" value="Unassembled WGS sequence"/>
</dbReference>
<dbReference type="GO" id="GO:0046872">
    <property type="term" value="F:metal ion binding"/>
    <property type="evidence" value="ECO:0007669"/>
    <property type="project" value="InterPro"/>
</dbReference>
<dbReference type="InterPro" id="IPR006158">
    <property type="entry name" value="Cobalamin-bd"/>
</dbReference>
<dbReference type="CDD" id="cd02065">
    <property type="entry name" value="B12-binding_like"/>
    <property type="match status" value="1"/>
</dbReference>
<evidence type="ECO:0000313" key="7">
    <source>
        <dbReference type="Proteomes" id="UP000529861"/>
    </source>
</evidence>
<dbReference type="AlphaFoldDB" id="A0A7Y2PN64"/>
<comment type="cofactor">
    <cofactor evidence="1">
        <name>adenosylcob(III)alamin</name>
        <dbReference type="ChEBI" id="CHEBI:18408"/>
    </cofactor>
</comment>
<evidence type="ECO:0000256" key="3">
    <source>
        <dbReference type="ARBA" id="ARBA00023235"/>
    </source>
</evidence>
<dbReference type="Gene3D" id="3.20.20.240">
    <property type="entry name" value="Methylmalonyl-CoA mutase"/>
    <property type="match status" value="1"/>
</dbReference>
<dbReference type="Pfam" id="PF02310">
    <property type="entry name" value="B12-binding"/>
    <property type="match status" value="1"/>
</dbReference>
<proteinExistence type="predicted"/>
<evidence type="ECO:0000256" key="4">
    <source>
        <dbReference type="ARBA" id="ARBA00023285"/>
    </source>
</evidence>
<evidence type="ECO:0000256" key="1">
    <source>
        <dbReference type="ARBA" id="ARBA00001922"/>
    </source>
</evidence>
<protein>
    <submittedName>
        <fullName evidence="6">Methionine synthase</fullName>
    </submittedName>
</protein>
<evidence type="ECO:0000256" key="2">
    <source>
        <dbReference type="ARBA" id="ARBA00022628"/>
    </source>
</evidence>
<keyword evidence="4" id="KW-0170">Cobalt</keyword>
<keyword evidence="3" id="KW-0413">Isomerase</keyword>
<dbReference type="PROSITE" id="PS51332">
    <property type="entry name" value="B12_BINDING"/>
    <property type="match status" value="1"/>
</dbReference>
<evidence type="ECO:0000259" key="5">
    <source>
        <dbReference type="PROSITE" id="PS51332"/>
    </source>
</evidence>
<dbReference type="GO" id="GO:0031419">
    <property type="term" value="F:cobalamin binding"/>
    <property type="evidence" value="ECO:0007669"/>
    <property type="project" value="UniProtKB-KW"/>
</dbReference>
<name>A0A7Y2PN64_9THEO</name>
<dbReference type="InterPro" id="IPR016176">
    <property type="entry name" value="Cbl-dep_enz_cat"/>
</dbReference>
<dbReference type="SUPFAM" id="SSF52242">
    <property type="entry name" value="Cobalamin (vitamin B12)-binding domain"/>
    <property type="match status" value="1"/>
</dbReference>
<dbReference type="Gene3D" id="3.40.50.280">
    <property type="entry name" value="Cobalamin-binding domain"/>
    <property type="match status" value="1"/>
</dbReference>
<dbReference type="RefSeq" id="WP_170271245.1">
    <property type="nucleotide sequence ID" value="NZ_JABEQB010000027.1"/>
</dbReference>
<dbReference type="SUPFAM" id="SSF51703">
    <property type="entry name" value="Cobalamin (vitamin B12)-dependent enzymes"/>
    <property type="match status" value="1"/>
</dbReference>
<dbReference type="GO" id="GO:0016853">
    <property type="term" value="F:isomerase activity"/>
    <property type="evidence" value="ECO:0007669"/>
    <property type="project" value="UniProtKB-KW"/>
</dbReference>
<feature type="domain" description="B12-binding" evidence="5">
    <location>
        <begin position="2"/>
        <end position="131"/>
    </location>
</feature>
<keyword evidence="2" id="KW-0846">Cobalamin</keyword>
<sequence length="550" mass="61813">MRKLIVAGSIGNCVHVAGVYNFLRFAEQQGYETVFLGPAVPIDKLIEAVKEYQPEIVGVSYRLTPSALENLLKELKDKIEKNNLKGVKWVFGGTEPTAEVARKSGIFSAVFDGTKGDEETINFLRGKTATSQKRVFADTLIGRIEDKFPYPIIRHHFGLPSLEDTIEGVKRIAEAEVLDVISIAPDQNAQEHFFDRKYDPALDGAGGVPIRKEEDLIRIYEASRRGNYPLLRCYSGTNDVFKMAEMLLRTIKNAWAAIPLSWYNVLDGRGPRDVRTSIRENQQLMKWHAERGVPVEVNEAHHWSLRDAHDVIGVVTAFLAAYNAKKMGVRDYVAQFMFNVPASISPKMDLAKMLAKIELIEDLEDENFRVIRQARAGLASFPSDLLEAKGQLASSAYLSMAIKPHIYHVVGYCEAHHAATPEDIIESVKIVKAVIKNTMFGMPDLTKDEDVIKRKEQLKKEARILLEAIKEIAPHSEDPWSDPDVLATAIEIGLLDAPHLKGNKYAKGALQTKVIDGACYAYDYEKHRIIPEEERVEKILREYKKAGFLV</sequence>